<dbReference type="HOGENOM" id="CLU_1136972_0_0_6"/>
<protein>
    <submittedName>
        <fullName evidence="1">Uncharacterized protein</fullName>
    </submittedName>
</protein>
<dbReference type="KEGG" id="mmw:Mmwyl1_2837"/>
<dbReference type="AlphaFoldDB" id="A6VZ70"/>
<sequence>MMVNITDQNTLDPMNYSLGESSKHFIIHQQDDLFIAHEYLFQTDIPSRFYHHQTDTFLFIIKGELYLQQCTQQKSEQETALKQHQGIWLTAQSINSITLLTPTVELCLIRLKNTGPAKLNNSFKKVSSGTVESISGRSHIKTWPLWHGEAGQIALELYPPQFKETLYYQKTATQYLLPLTGIAFISNERKVPKACPSYGKIIAHKEPRAILNPSTESLTVLSVMTTQNTKGRILLLTKPEGKTL</sequence>
<name>A6VZ70_MARMS</name>
<reference evidence="1" key="1">
    <citation type="submission" date="2007-06" db="EMBL/GenBank/DDBJ databases">
        <title>Complete sequence of Marinomonas sp. MWYL1.</title>
        <authorList>
            <consortium name="US DOE Joint Genome Institute"/>
            <person name="Copeland A."/>
            <person name="Lucas S."/>
            <person name="Lapidus A."/>
            <person name="Barry K."/>
            <person name="Glavina del Rio T."/>
            <person name="Dalin E."/>
            <person name="Tice H."/>
            <person name="Pitluck S."/>
            <person name="Kiss H."/>
            <person name="Brettin T."/>
            <person name="Bruce D."/>
            <person name="Detter J.C."/>
            <person name="Han C."/>
            <person name="Schmutz J."/>
            <person name="Larimer F."/>
            <person name="Land M."/>
            <person name="Hauser L."/>
            <person name="Kyrpides N."/>
            <person name="Kim E."/>
            <person name="Johnston A.W.B."/>
            <person name="Todd J.D."/>
            <person name="Rogers R."/>
            <person name="Wexler M."/>
            <person name="Bond P.L."/>
            <person name="Li Y."/>
            <person name="Richardson P."/>
        </authorList>
    </citation>
    <scope>NUCLEOTIDE SEQUENCE [LARGE SCALE GENOMIC DNA]</scope>
    <source>
        <strain evidence="1">MWYL1</strain>
    </source>
</reference>
<gene>
    <name evidence="1" type="ordered locus">Mmwyl1_2837</name>
</gene>
<organism evidence="1">
    <name type="scientific">Marinomonas sp. (strain MWYL1)</name>
    <dbReference type="NCBI Taxonomy" id="400668"/>
    <lineage>
        <taxon>Bacteria</taxon>
        <taxon>Pseudomonadati</taxon>
        <taxon>Pseudomonadota</taxon>
        <taxon>Gammaproteobacteria</taxon>
        <taxon>Oceanospirillales</taxon>
        <taxon>Oceanospirillaceae</taxon>
        <taxon>Marinomonas</taxon>
    </lineage>
</organism>
<accession>A6VZ70</accession>
<evidence type="ECO:0000313" key="1">
    <source>
        <dbReference type="EMBL" id="ABR71749.1"/>
    </source>
</evidence>
<dbReference type="EMBL" id="CP000749">
    <property type="protein sequence ID" value="ABR71749.1"/>
    <property type="molecule type" value="Genomic_DNA"/>
</dbReference>
<proteinExistence type="predicted"/>